<gene>
    <name evidence="1" type="ordered locus">Halhy_5313</name>
</gene>
<name>F4L7B1_HALH1</name>
<dbReference type="STRING" id="760192.Halhy_5313"/>
<dbReference type="RefSeq" id="WP_013767673.1">
    <property type="nucleotide sequence ID" value="NC_015510.1"/>
</dbReference>
<reference evidence="1 2" key="1">
    <citation type="journal article" date="2011" name="Stand. Genomic Sci.">
        <title>Complete genome sequence of Haliscomenobacter hydrossis type strain (O).</title>
        <authorList>
            <consortium name="US DOE Joint Genome Institute (JGI-PGF)"/>
            <person name="Daligault H."/>
            <person name="Lapidus A."/>
            <person name="Zeytun A."/>
            <person name="Nolan M."/>
            <person name="Lucas S."/>
            <person name="Del Rio T.G."/>
            <person name="Tice H."/>
            <person name="Cheng J.F."/>
            <person name="Tapia R."/>
            <person name="Han C."/>
            <person name="Goodwin L."/>
            <person name="Pitluck S."/>
            <person name="Liolios K."/>
            <person name="Pagani I."/>
            <person name="Ivanova N."/>
            <person name="Huntemann M."/>
            <person name="Mavromatis K."/>
            <person name="Mikhailova N."/>
            <person name="Pati A."/>
            <person name="Chen A."/>
            <person name="Palaniappan K."/>
            <person name="Land M."/>
            <person name="Hauser L."/>
            <person name="Brambilla E.M."/>
            <person name="Rohde M."/>
            <person name="Verbarg S."/>
            <person name="Goker M."/>
            <person name="Bristow J."/>
            <person name="Eisen J.A."/>
            <person name="Markowitz V."/>
            <person name="Hugenholtz P."/>
            <person name="Kyrpides N.C."/>
            <person name="Klenk H.P."/>
            <person name="Woyke T."/>
        </authorList>
    </citation>
    <scope>NUCLEOTIDE SEQUENCE [LARGE SCALE GENOMIC DNA]</scope>
    <source>
        <strain evidence="2">ATCC 27775 / DSM 1100 / LMG 10767 / O</strain>
    </source>
</reference>
<organism evidence="1 2">
    <name type="scientific">Haliscomenobacter hydrossis (strain ATCC 27775 / DSM 1100 / LMG 10767 / O)</name>
    <dbReference type="NCBI Taxonomy" id="760192"/>
    <lineage>
        <taxon>Bacteria</taxon>
        <taxon>Pseudomonadati</taxon>
        <taxon>Bacteroidota</taxon>
        <taxon>Saprospiria</taxon>
        <taxon>Saprospirales</taxon>
        <taxon>Haliscomenobacteraceae</taxon>
        <taxon>Haliscomenobacter</taxon>
    </lineage>
</organism>
<evidence type="ECO:0000313" key="1">
    <source>
        <dbReference type="EMBL" id="AEE53138.1"/>
    </source>
</evidence>
<dbReference type="AlphaFoldDB" id="F4L7B1"/>
<accession>F4L7B1</accession>
<reference key="2">
    <citation type="submission" date="2011-04" db="EMBL/GenBank/DDBJ databases">
        <title>Complete sequence of chromosome of Haliscomenobacter hydrossis DSM 1100.</title>
        <authorList>
            <consortium name="US DOE Joint Genome Institute (JGI-PGF)"/>
            <person name="Lucas S."/>
            <person name="Han J."/>
            <person name="Lapidus A."/>
            <person name="Bruce D."/>
            <person name="Goodwin L."/>
            <person name="Pitluck S."/>
            <person name="Peters L."/>
            <person name="Kyrpides N."/>
            <person name="Mavromatis K."/>
            <person name="Ivanova N."/>
            <person name="Ovchinnikova G."/>
            <person name="Pagani I."/>
            <person name="Daligault H."/>
            <person name="Detter J.C."/>
            <person name="Han C."/>
            <person name="Land M."/>
            <person name="Hauser L."/>
            <person name="Markowitz V."/>
            <person name="Cheng J.-F."/>
            <person name="Hugenholtz P."/>
            <person name="Woyke T."/>
            <person name="Wu D."/>
            <person name="Verbarg S."/>
            <person name="Frueling A."/>
            <person name="Brambilla E."/>
            <person name="Klenk H.-P."/>
            <person name="Eisen J.A."/>
        </authorList>
    </citation>
    <scope>NUCLEOTIDE SEQUENCE</scope>
    <source>
        <strain>DSM 1100</strain>
    </source>
</reference>
<protein>
    <submittedName>
        <fullName evidence="1">Uncharacterized protein</fullName>
    </submittedName>
</protein>
<dbReference type="EMBL" id="CP002691">
    <property type="protein sequence ID" value="AEE53138.1"/>
    <property type="molecule type" value="Genomic_DNA"/>
</dbReference>
<evidence type="ECO:0000313" key="2">
    <source>
        <dbReference type="Proteomes" id="UP000008461"/>
    </source>
</evidence>
<dbReference type="OrthoDB" id="1494197at2"/>
<dbReference type="Proteomes" id="UP000008461">
    <property type="component" value="Chromosome"/>
</dbReference>
<dbReference type="HOGENOM" id="CLU_1774818_0_0_10"/>
<keyword evidence="2" id="KW-1185">Reference proteome</keyword>
<sequence length="146" mass="17425">MNSKEILKRIKSLPKDRNTPMPERVFYSGSNHSEVAIYYGTANNYEDLIDFWISILSWVNGDLIEFDDIIILNERQEYPPKINYCETISLESDELEGMIDKIKTLDQFSEILQIRNCYQMSKVWHDKKYIFDCGECFFLYNWYTGE</sequence>
<dbReference type="KEGG" id="hhy:Halhy_5313"/>
<proteinExistence type="predicted"/>